<dbReference type="EMBL" id="NBNE01000030">
    <property type="protein sequence ID" value="OWZ24068.1"/>
    <property type="molecule type" value="Genomic_DNA"/>
</dbReference>
<comment type="caution">
    <text evidence="2">The sequence shown here is derived from an EMBL/GenBank/DDBJ whole genome shotgun (WGS) entry which is preliminary data.</text>
</comment>
<name>A0A225X473_9STRA</name>
<dbReference type="OrthoDB" id="115877at2759"/>
<feature type="region of interest" description="Disordered" evidence="1">
    <location>
        <begin position="169"/>
        <end position="232"/>
    </location>
</feature>
<dbReference type="Proteomes" id="UP000198211">
    <property type="component" value="Unassembled WGS sequence"/>
</dbReference>
<evidence type="ECO:0000313" key="2">
    <source>
        <dbReference type="EMBL" id="OWZ24068.1"/>
    </source>
</evidence>
<feature type="compositionally biased region" description="Polar residues" evidence="1">
    <location>
        <begin position="140"/>
        <end position="150"/>
    </location>
</feature>
<keyword evidence="3" id="KW-1185">Reference proteome</keyword>
<dbReference type="AlphaFoldDB" id="A0A225X473"/>
<feature type="region of interest" description="Disordered" evidence="1">
    <location>
        <begin position="72"/>
        <end position="150"/>
    </location>
</feature>
<reference evidence="3" key="1">
    <citation type="submission" date="2017-03" db="EMBL/GenBank/DDBJ databases">
        <title>Phytopthora megakarya and P. palmivora, two closely related causual agents of cacao black pod achieved similar genome size and gene model numbers by different mechanisms.</title>
        <authorList>
            <person name="Ali S."/>
            <person name="Shao J."/>
            <person name="Larry D.J."/>
            <person name="Kronmiller B."/>
            <person name="Shen D."/>
            <person name="Strem M.D."/>
            <person name="Melnick R.L."/>
            <person name="Guiltinan M.J."/>
            <person name="Tyler B.M."/>
            <person name="Meinhardt L.W."/>
            <person name="Bailey B.A."/>
        </authorList>
    </citation>
    <scope>NUCLEOTIDE SEQUENCE [LARGE SCALE GENOMIC DNA]</scope>
    <source>
        <strain evidence="3">zdho120</strain>
    </source>
</reference>
<protein>
    <submittedName>
        <fullName evidence="2">Uncharacterized protein</fullName>
    </submittedName>
</protein>
<accession>A0A225X473</accession>
<feature type="compositionally biased region" description="Polar residues" evidence="1">
    <location>
        <begin position="99"/>
        <end position="110"/>
    </location>
</feature>
<evidence type="ECO:0000313" key="3">
    <source>
        <dbReference type="Proteomes" id="UP000198211"/>
    </source>
</evidence>
<feature type="compositionally biased region" description="Acidic residues" evidence="1">
    <location>
        <begin position="210"/>
        <end position="221"/>
    </location>
</feature>
<evidence type="ECO:0000256" key="1">
    <source>
        <dbReference type="SAM" id="MobiDB-lite"/>
    </source>
</evidence>
<sequence length="232" mass="25114">MNRRQAQRTLAELISKCEAAHIQLPKDPLEARAEAVEAIIHSLKDGKANLRDAQDELLQKYGLEQVWKQHMENQEARRQRRRQALQKKSTNRVMDPSPATENNPLTTLQDGTMPGTKSGENQQNRKSKGGVMIPSKRPATDQSAPAQQSVGMKVAKKVKNARGLIVPSASNATEAKQPPSGKKPAPGMGNILGGDGSSESPDQEIAALLEMEDLGEVEEASSDMSSEGAFAL</sequence>
<organism evidence="2 3">
    <name type="scientific">Phytophthora megakarya</name>
    <dbReference type="NCBI Taxonomy" id="4795"/>
    <lineage>
        <taxon>Eukaryota</taxon>
        <taxon>Sar</taxon>
        <taxon>Stramenopiles</taxon>
        <taxon>Oomycota</taxon>
        <taxon>Peronosporomycetes</taxon>
        <taxon>Peronosporales</taxon>
        <taxon>Peronosporaceae</taxon>
        <taxon>Phytophthora</taxon>
    </lineage>
</organism>
<proteinExistence type="predicted"/>
<gene>
    <name evidence="2" type="ORF">PHMEG_000959</name>
</gene>